<evidence type="ECO:0000256" key="4">
    <source>
        <dbReference type="ARBA" id="ARBA00023136"/>
    </source>
</evidence>
<feature type="transmembrane region" description="Helical" evidence="6">
    <location>
        <begin position="51"/>
        <end position="73"/>
    </location>
</feature>
<accession>A0A975PEX1</accession>
<keyword evidence="9" id="KW-1185">Reference proteome</keyword>
<dbReference type="Gene3D" id="3.40.50.410">
    <property type="entry name" value="von Willebrand factor, type A domain"/>
    <property type="match status" value="1"/>
</dbReference>
<protein>
    <submittedName>
        <fullName evidence="8">VWA domain-containing protein</fullName>
    </submittedName>
</protein>
<evidence type="ECO:0000313" key="9">
    <source>
        <dbReference type="Proteomes" id="UP000676169"/>
    </source>
</evidence>
<dbReference type="InterPro" id="IPR011990">
    <property type="entry name" value="TPR-like_helical_dom_sf"/>
</dbReference>
<evidence type="ECO:0000256" key="6">
    <source>
        <dbReference type="SAM" id="Phobius"/>
    </source>
</evidence>
<evidence type="ECO:0000256" key="2">
    <source>
        <dbReference type="ARBA" id="ARBA00022692"/>
    </source>
</evidence>
<dbReference type="InterPro" id="IPR050768">
    <property type="entry name" value="UPF0353/GerABKA_families"/>
</dbReference>
<dbReference type="RefSeq" id="WP_211631838.1">
    <property type="nucleotide sequence ID" value="NZ_CP073100.1"/>
</dbReference>
<dbReference type="KEGG" id="lamb:KBB96_02135"/>
<gene>
    <name evidence="8" type="ORF">KBB96_02135</name>
</gene>
<evidence type="ECO:0000256" key="3">
    <source>
        <dbReference type="ARBA" id="ARBA00022989"/>
    </source>
</evidence>
<sequence>MSLADPRWLFLLALVPLLGIVAMVTARLRSRRWQAFVANRLRPALLKKTEAFGHWLSLLFLLVSLALLIGALAKPQGDAGTRSETVKGRNILFALDLSRSMRVDDVKPDRLSQGKAIIYEMMEAMPNDRMGLVGFAGTPYLFAPLTVDHGAVKETVDQIDETWIPTGGSNVVEALKFSIEALKKTGVHNNALVFISDGEKHDGSLDDVLDEATKAGVYIFTVGVGTESGAEVPDPGMPGGRFHDRQGRTVLSQMQPEVLRKIAEGTKGRFVVAGTGVDIPALAQSALSDIDQFELQGREKKVTVEFYQWLVGPAIISLLISILFATRWRPIATRTAVAATMAGTVSTSGAASPQEARLAVGNGHFEEARNGYHDLAEGSKRKEDSYRYRLAEGEAAYKGAEFRKAAEAYSGALMSDNADVARNAHLGAGASLFHLGWQSLGNETYPDPAPEDTEAFDALVKAKLKELAEKEVPEAGDTESYTFFNSLIVNWTDAIRHYNSALKLLPSDKDAAQNRALTVRYLERLEELLKEQQQESQQQIPQEMGQGPGQPEGEDGDGEGDGQPGDKGEGGDKKGNGSNGDEKGKGKGGDEKDKDKGKNGKDEKRPGETPQERAKRLLGENEDLQKGPTAQGNRRNHLGPEKDW</sequence>
<organism evidence="8 9">
    <name type="scientific">Luteolibacter ambystomatis</name>
    <dbReference type="NCBI Taxonomy" id="2824561"/>
    <lineage>
        <taxon>Bacteria</taxon>
        <taxon>Pseudomonadati</taxon>
        <taxon>Verrucomicrobiota</taxon>
        <taxon>Verrucomicrobiia</taxon>
        <taxon>Verrucomicrobiales</taxon>
        <taxon>Verrucomicrobiaceae</taxon>
        <taxon>Luteolibacter</taxon>
    </lineage>
</organism>
<keyword evidence="3 6" id="KW-1133">Transmembrane helix</keyword>
<evidence type="ECO:0000313" key="8">
    <source>
        <dbReference type="EMBL" id="QUE51699.1"/>
    </source>
</evidence>
<dbReference type="PROSITE" id="PS50234">
    <property type="entry name" value="VWFA"/>
    <property type="match status" value="1"/>
</dbReference>
<dbReference type="SUPFAM" id="SSF48452">
    <property type="entry name" value="TPR-like"/>
    <property type="match status" value="1"/>
</dbReference>
<dbReference type="SUPFAM" id="SSF53300">
    <property type="entry name" value="vWA-like"/>
    <property type="match status" value="1"/>
</dbReference>
<name>A0A975PEX1_9BACT</name>
<reference evidence="8" key="1">
    <citation type="submission" date="2021-04" db="EMBL/GenBank/DDBJ databases">
        <title>Luteolibacter sp. 32A isolated from the skin of an Anderson's salamander (Ambystoma andersonii).</title>
        <authorList>
            <person name="Spergser J."/>
            <person name="Busse H.-J."/>
        </authorList>
    </citation>
    <scope>NUCLEOTIDE SEQUENCE</scope>
    <source>
        <strain evidence="8">32A</strain>
    </source>
</reference>
<dbReference type="PANTHER" id="PTHR22550">
    <property type="entry name" value="SPORE GERMINATION PROTEIN"/>
    <property type="match status" value="1"/>
</dbReference>
<feature type="region of interest" description="Disordered" evidence="5">
    <location>
        <begin position="530"/>
        <end position="644"/>
    </location>
</feature>
<evidence type="ECO:0000256" key="1">
    <source>
        <dbReference type="ARBA" id="ARBA00022475"/>
    </source>
</evidence>
<dbReference type="Gene3D" id="1.25.40.10">
    <property type="entry name" value="Tetratricopeptide repeat domain"/>
    <property type="match status" value="1"/>
</dbReference>
<dbReference type="InterPro" id="IPR036465">
    <property type="entry name" value="vWFA_dom_sf"/>
</dbReference>
<dbReference type="EMBL" id="CP073100">
    <property type="protein sequence ID" value="QUE51699.1"/>
    <property type="molecule type" value="Genomic_DNA"/>
</dbReference>
<dbReference type="Pfam" id="PF13519">
    <property type="entry name" value="VWA_2"/>
    <property type="match status" value="1"/>
</dbReference>
<dbReference type="PANTHER" id="PTHR22550:SF5">
    <property type="entry name" value="LEUCINE ZIPPER PROTEIN 4"/>
    <property type="match status" value="1"/>
</dbReference>
<proteinExistence type="predicted"/>
<dbReference type="InterPro" id="IPR002035">
    <property type="entry name" value="VWF_A"/>
</dbReference>
<evidence type="ECO:0000259" key="7">
    <source>
        <dbReference type="PROSITE" id="PS50234"/>
    </source>
</evidence>
<dbReference type="AlphaFoldDB" id="A0A975PEX1"/>
<evidence type="ECO:0000256" key="5">
    <source>
        <dbReference type="SAM" id="MobiDB-lite"/>
    </source>
</evidence>
<dbReference type="SMART" id="SM00327">
    <property type="entry name" value="VWA"/>
    <property type="match status" value="1"/>
</dbReference>
<feature type="transmembrane region" description="Helical" evidence="6">
    <location>
        <begin position="306"/>
        <end position="325"/>
    </location>
</feature>
<keyword evidence="2 6" id="KW-0812">Transmembrane</keyword>
<feature type="domain" description="VWFA" evidence="7">
    <location>
        <begin position="90"/>
        <end position="290"/>
    </location>
</feature>
<keyword evidence="4 6" id="KW-0472">Membrane</keyword>
<dbReference type="Proteomes" id="UP000676169">
    <property type="component" value="Chromosome"/>
</dbReference>
<keyword evidence="1" id="KW-1003">Cell membrane</keyword>
<feature type="compositionally biased region" description="Low complexity" evidence="5">
    <location>
        <begin position="534"/>
        <end position="551"/>
    </location>
</feature>
<feature type="transmembrane region" description="Helical" evidence="6">
    <location>
        <begin position="6"/>
        <end position="30"/>
    </location>
</feature>
<feature type="compositionally biased region" description="Basic and acidic residues" evidence="5">
    <location>
        <begin position="564"/>
        <end position="625"/>
    </location>
</feature>